<dbReference type="EMBL" id="BK015511">
    <property type="protein sequence ID" value="DAE10475.1"/>
    <property type="molecule type" value="Genomic_DNA"/>
</dbReference>
<reference evidence="2" key="1">
    <citation type="journal article" date="2021" name="Proc. Natl. Acad. Sci. U.S.A.">
        <title>A Catalog of Tens of Thousands of Viruses from Human Metagenomes Reveals Hidden Associations with Chronic Diseases.</title>
        <authorList>
            <person name="Tisza M.J."/>
            <person name="Buck C.B."/>
        </authorList>
    </citation>
    <scope>NUCLEOTIDE SEQUENCE</scope>
    <source>
        <strain evidence="2">CtcLF7</strain>
    </source>
</reference>
<evidence type="ECO:0000256" key="1">
    <source>
        <dbReference type="SAM" id="Phobius"/>
    </source>
</evidence>
<keyword evidence="1" id="KW-1133">Transmembrane helix</keyword>
<proteinExistence type="predicted"/>
<sequence>MKKYLLPLLLCLCCLFPCLALAAEADTTVPGADMVATIIGWLPESWGQWITFVVTICAAISAVWPRPADDANVVVRFLYTVVNALGFNAGKAQNADDAAARNRL</sequence>
<evidence type="ECO:0000313" key="2">
    <source>
        <dbReference type="EMBL" id="DAE10475.1"/>
    </source>
</evidence>
<keyword evidence="1" id="KW-0812">Transmembrane</keyword>
<keyword evidence="1" id="KW-0472">Membrane</keyword>
<protein>
    <submittedName>
        <fullName evidence="2">Uncharacterized protein</fullName>
    </submittedName>
</protein>
<name>A0A8S5PVG9_9CAUD</name>
<feature type="transmembrane region" description="Helical" evidence="1">
    <location>
        <begin position="46"/>
        <end position="64"/>
    </location>
</feature>
<accession>A0A8S5PVG9</accession>
<organism evidence="2">
    <name type="scientific">Caudovirales sp. ctcLF7</name>
    <dbReference type="NCBI Taxonomy" id="2825768"/>
    <lineage>
        <taxon>Viruses</taxon>
        <taxon>Duplodnaviria</taxon>
        <taxon>Heunggongvirae</taxon>
        <taxon>Uroviricota</taxon>
        <taxon>Caudoviricetes</taxon>
    </lineage>
</organism>